<gene>
    <name evidence="1" type="ORF">SMAR0320_LOCUS15632</name>
</gene>
<sequence>MKIFYSALFSATTVVTLKASGKSEQKKGGGTWKLFKVPTLRLRLRSIQCGLLTGAPRAIPRHHHVGQIGLLGDPYGHPISNVTSMQIFVLCVCWAYVWNREIKLSSNPVSNKAIQELHRSGTS</sequence>
<proteinExistence type="predicted"/>
<dbReference type="EMBL" id="HBGZ01021727">
    <property type="protein sequence ID" value="CAD9616307.1"/>
    <property type="molecule type" value="Transcribed_RNA"/>
</dbReference>
<name>A0A7S2LVC9_9STRA</name>
<reference evidence="1" key="1">
    <citation type="submission" date="2021-01" db="EMBL/GenBank/DDBJ databases">
        <authorList>
            <person name="Corre E."/>
            <person name="Pelletier E."/>
            <person name="Niang G."/>
            <person name="Scheremetjew M."/>
            <person name="Finn R."/>
            <person name="Kale V."/>
            <person name="Holt S."/>
            <person name="Cochrane G."/>
            <person name="Meng A."/>
            <person name="Brown T."/>
            <person name="Cohen L."/>
        </authorList>
    </citation>
    <scope>NUCLEOTIDE SEQUENCE</scope>
    <source>
        <strain evidence="1">SM1012Den-03</strain>
    </source>
</reference>
<evidence type="ECO:0000313" key="1">
    <source>
        <dbReference type="EMBL" id="CAD9616307.1"/>
    </source>
</evidence>
<accession>A0A7S2LVC9</accession>
<dbReference type="AlphaFoldDB" id="A0A7S2LVC9"/>
<organism evidence="1">
    <name type="scientific">Skeletonema marinoi</name>
    <dbReference type="NCBI Taxonomy" id="267567"/>
    <lineage>
        <taxon>Eukaryota</taxon>
        <taxon>Sar</taxon>
        <taxon>Stramenopiles</taxon>
        <taxon>Ochrophyta</taxon>
        <taxon>Bacillariophyta</taxon>
        <taxon>Coscinodiscophyceae</taxon>
        <taxon>Thalassiosirophycidae</taxon>
        <taxon>Thalassiosirales</taxon>
        <taxon>Skeletonemataceae</taxon>
        <taxon>Skeletonema</taxon>
        <taxon>Skeletonema marinoi-dohrnii complex</taxon>
    </lineage>
</organism>
<protein>
    <submittedName>
        <fullName evidence="1">Uncharacterized protein</fullName>
    </submittedName>
</protein>